<dbReference type="Proteomes" id="UP001211065">
    <property type="component" value="Unassembled WGS sequence"/>
</dbReference>
<evidence type="ECO:0000256" key="3">
    <source>
        <dbReference type="ARBA" id="ARBA00011420"/>
    </source>
</evidence>
<dbReference type="PANTHER" id="PTHR12826">
    <property type="entry name" value="RIBONUCLEASE Y"/>
    <property type="match status" value="1"/>
</dbReference>
<proteinExistence type="inferred from homology"/>
<dbReference type="GO" id="GO:0003723">
    <property type="term" value="F:RNA binding"/>
    <property type="evidence" value="ECO:0007669"/>
    <property type="project" value="UniProtKB-KW"/>
</dbReference>
<dbReference type="SMART" id="SM00322">
    <property type="entry name" value="KH"/>
    <property type="match status" value="1"/>
</dbReference>
<dbReference type="PANTHER" id="PTHR12826:SF13">
    <property type="entry name" value="RNA-BINDING PROTEIN PNO1"/>
    <property type="match status" value="1"/>
</dbReference>
<comment type="subunit">
    <text evidence="3">Component of the small ribosomal subunit, ribosomal RNA processing complex (SSU RRP complex).</text>
</comment>
<dbReference type="AlphaFoldDB" id="A0AAD5TX02"/>
<dbReference type="EMBL" id="JADGJW010000739">
    <property type="protein sequence ID" value="KAJ3213171.1"/>
    <property type="molecule type" value="Genomic_DNA"/>
</dbReference>
<sequence length="160" mass="17956">MKLYTPLVENMKLQVRMNLKAKCVELRNSEETADSGAVQKGADFIKAYALGFEIQDAIALLRLDDLYLDSFETKDIKTLHGDNLSRAIGRIVGKEGKTKFTIENTSRTRIVVADTKIHIMGSFQNIKIARDALISLIMGASPGKVYSKLRTISSRMKERF</sequence>
<evidence type="ECO:0000256" key="5">
    <source>
        <dbReference type="ARBA" id="ARBA00022884"/>
    </source>
</evidence>
<evidence type="ECO:0000259" key="9">
    <source>
        <dbReference type="SMART" id="SM00322"/>
    </source>
</evidence>
<evidence type="ECO:0000256" key="2">
    <source>
        <dbReference type="ARBA" id="ARBA00007515"/>
    </source>
</evidence>
<dbReference type="InterPro" id="IPR036612">
    <property type="entry name" value="KH_dom_type_1_sf"/>
</dbReference>
<evidence type="ECO:0000256" key="8">
    <source>
        <dbReference type="ARBA" id="ARBA00071744"/>
    </source>
</evidence>
<comment type="caution">
    <text evidence="10">The sequence shown here is derived from an EMBL/GenBank/DDBJ whole genome shotgun (WGS) entry which is preliminary data.</text>
</comment>
<dbReference type="GO" id="GO:0005730">
    <property type="term" value="C:nucleolus"/>
    <property type="evidence" value="ECO:0007669"/>
    <property type="project" value="UniProtKB-SubCell"/>
</dbReference>
<keyword evidence="6" id="KW-0539">Nucleus</keyword>
<dbReference type="InterPro" id="IPR004087">
    <property type="entry name" value="KH_dom"/>
</dbReference>
<evidence type="ECO:0000256" key="4">
    <source>
        <dbReference type="ARBA" id="ARBA00016042"/>
    </source>
</evidence>
<accession>A0AAD5TX02</accession>
<name>A0AAD5TX02_9FUNG</name>
<keyword evidence="11" id="KW-1185">Reference proteome</keyword>
<comment type="function">
    <text evidence="7">Required for small ribosomal subunit (SSU) synthesis. Has a role in the processing of early nucleolar and late cytoplasmic pre-RNA species.</text>
</comment>
<comment type="subcellular location">
    <subcellularLocation>
        <location evidence="1">Nucleus</location>
        <location evidence="1">Nucleolus</location>
    </subcellularLocation>
</comment>
<dbReference type="CDD" id="cd22392">
    <property type="entry name" value="KH-I_PNO1_rpt2"/>
    <property type="match status" value="1"/>
</dbReference>
<reference evidence="10" key="1">
    <citation type="submission" date="2020-05" db="EMBL/GenBank/DDBJ databases">
        <title>Phylogenomic resolution of chytrid fungi.</title>
        <authorList>
            <person name="Stajich J.E."/>
            <person name="Amses K."/>
            <person name="Simmons R."/>
            <person name="Seto K."/>
            <person name="Myers J."/>
            <person name="Bonds A."/>
            <person name="Quandt C.A."/>
            <person name="Barry K."/>
            <person name="Liu P."/>
            <person name="Grigoriev I."/>
            <person name="Longcore J.E."/>
            <person name="James T.Y."/>
        </authorList>
    </citation>
    <scope>NUCLEOTIDE SEQUENCE</scope>
    <source>
        <strain evidence="10">JEL0476</strain>
    </source>
</reference>
<evidence type="ECO:0000256" key="7">
    <source>
        <dbReference type="ARBA" id="ARBA00025554"/>
    </source>
</evidence>
<comment type="similarity">
    <text evidence="2">Belongs to the PNO1 family.</text>
</comment>
<dbReference type="Gene3D" id="3.30.1370.10">
    <property type="entry name" value="K Homology domain, type 1"/>
    <property type="match status" value="1"/>
</dbReference>
<evidence type="ECO:0000313" key="10">
    <source>
        <dbReference type="EMBL" id="KAJ3213171.1"/>
    </source>
</evidence>
<dbReference type="Pfam" id="PF22891">
    <property type="entry name" value="KH_PNO1_2nd"/>
    <property type="match status" value="1"/>
</dbReference>
<feature type="domain" description="K Homology" evidence="9">
    <location>
        <begin position="73"/>
        <end position="138"/>
    </location>
</feature>
<dbReference type="InterPro" id="IPR055211">
    <property type="entry name" value="KH_PNO1_2nd"/>
</dbReference>
<dbReference type="SUPFAM" id="SSF54791">
    <property type="entry name" value="Eukaryotic type KH-domain (KH-domain type I)"/>
    <property type="match status" value="1"/>
</dbReference>
<protein>
    <recommendedName>
        <fullName evidence="4">Pre-rRNA-processing protein PNO1</fullName>
    </recommendedName>
    <alternativeName>
        <fullName evidence="8">Pre-rRNA-processing protein pno1</fullName>
    </alternativeName>
</protein>
<evidence type="ECO:0000313" key="11">
    <source>
        <dbReference type="Proteomes" id="UP001211065"/>
    </source>
</evidence>
<gene>
    <name evidence="10" type="primary">PNO1</name>
    <name evidence="10" type="ORF">HK099_007533</name>
</gene>
<evidence type="ECO:0000256" key="1">
    <source>
        <dbReference type="ARBA" id="ARBA00004604"/>
    </source>
</evidence>
<keyword evidence="5" id="KW-0694">RNA-binding</keyword>
<dbReference type="FunFam" id="3.30.1370.10:FF:000009">
    <property type="entry name" value="RNA-binding protein PNO1"/>
    <property type="match status" value="1"/>
</dbReference>
<organism evidence="10 11">
    <name type="scientific">Clydaea vesicula</name>
    <dbReference type="NCBI Taxonomy" id="447962"/>
    <lineage>
        <taxon>Eukaryota</taxon>
        <taxon>Fungi</taxon>
        <taxon>Fungi incertae sedis</taxon>
        <taxon>Chytridiomycota</taxon>
        <taxon>Chytridiomycota incertae sedis</taxon>
        <taxon>Chytridiomycetes</taxon>
        <taxon>Lobulomycetales</taxon>
        <taxon>Lobulomycetaceae</taxon>
        <taxon>Clydaea</taxon>
    </lineage>
</organism>
<evidence type="ECO:0000256" key="6">
    <source>
        <dbReference type="ARBA" id="ARBA00023242"/>
    </source>
</evidence>